<dbReference type="InterPro" id="IPR016169">
    <property type="entry name" value="FAD-bd_PCMH_sub2"/>
</dbReference>
<evidence type="ECO:0000256" key="1">
    <source>
        <dbReference type="ARBA" id="ARBA00001974"/>
    </source>
</evidence>
<dbReference type="Gene3D" id="3.30.43.10">
    <property type="entry name" value="Uridine Diphospho-n-acetylenolpyruvylglucosamine Reductase, domain 2"/>
    <property type="match status" value="1"/>
</dbReference>
<dbReference type="PROSITE" id="PS51387">
    <property type="entry name" value="FAD_PCMH"/>
    <property type="match status" value="1"/>
</dbReference>
<evidence type="ECO:0000256" key="4">
    <source>
        <dbReference type="ARBA" id="ARBA00023002"/>
    </source>
</evidence>
<evidence type="ECO:0000256" key="2">
    <source>
        <dbReference type="ARBA" id="ARBA00022630"/>
    </source>
</evidence>
<dbReference type="InterPro" id="IPR016170">
    <property type="entry name" value="Cytok_DH_C_sf"/>
</dbReference>
<dbReference type="PANTHER" id="PTHR11748">
    <property type="entry name" value="D-LACTATE DEHYDROGENASE"/>
    <property type="match status" value="1"/>
</dbReference>
<dbReference type="Proteomes" id="UP000677126">
    <property type="component" value="Chromosome"/>
</dbReference>
<dbReference type="InterPro" id="IPR036318">
    <property type="entry name" value="FAD-bd_PCMH-like_sf"/>
</dbReference>
<protein>
    <submittedName>
        <fullName evidence="6">FAD-binding oxidoreductase</fullName>
    </submittedName>
</protein>
<dbReference type="InterPro" id="IPR006094">
    <property type="entry name" value="Oxid_FAD_bind_N"/>
</dbReference>
<dbReference type="InterPro" id="IPR004113">
    <property type="entry name" value="FAD-bd_oxidored_4_C"/>
</dbReference>
<dbReference type="Gene3D" id="3.30.465.10">
    <property type="match status" value="1"/>
</dbReference>
<evidence type="ECO:0000259" key="5">
    <source>
        <dbReference type="PROSITE" id="PS51387"/>
    </source>
</evidence>
<name>A0ABX8E3U5_9SPHN</name>
<dbReference type="Pfam" id="PF01565">
    <property type="entry name" value="FAD_binding_4"/>
    <property type="match status" value="1"/>
</dbReference>
<dbReference type="EMBL" id="CP054856">
    <property type="protein sequence ID" value="QVM83593.1"/>
    <property type="molecule type" value="Genomic_DNA"/>
</dbReference>
<dbReference type="InterPro" id="IPR016164">
    <property type="entry name" value="FAD-linked_Oxase-like_C"/>
</dbReference>
<keyword evidence="3" id="KW-0274">FAD</keyword>
<evidence type="ECO:0000313" key="6">
    <source>
        <dbReference type="EMBL" id="QVM83593.1"/>
    </source>
</evidence>
<dbReference type="InterPro" id="IPR016166">
    <property type="entry name" value="FAD-bd_PCMH"/>
</dbReference>
<dbReference type="SUPFAM" id="SSF56176">
    <property type="entry name" value="FAD-binding/transporter-associated domain-like"/>
    <property type="match status" value="1"/>
</dbReference>
<reference evidence="6 7" key="1">
    <citation type="journal article" date="2021" name="Int. J. Syst. Evol. Microbiol.">
        <title>Novosphingobium decolorationis sp. nov., an aniline blue-decolourizing bacterium isolated from East Pacific sediment.</title>
        <authorList>
            <person name="Chen X."/>
            <person name="Dong B."/>
            <person name="Chen T."/>
            <person name="Ren N."/>
            <person name="Wang J."/>
            <person name="Xu Y."/>
            <person name="Yang J."/>
            <person name="Zhu S."/>
            <person name="Chen J."/>
        </authorList>
    </citation>
    <scope>NUCLEOTIDE SEQUENCE [LARGE SCALE GENOMIC DNA]</scope>
    <source>
        <strain evidence="6 7">502str22</strain>
    </source>
</reference>
<keyword evidence="2" id="KW-0285">Flavoprotein</keyword>
<dbReference type="Gene3D" id="3.40.462.10">
    <property type="entry name" value="FAD-linked oxidases, C-terminal domain"/>
    <property type="match status" value="1"/>
</dbReference>
<dbReference type="InterPro" id="IPR016167">
    <property type="entry name" value="FAD-bd_PCMH_sub1"/>
</dbReference>
<sequence length="525" mass="56902">MRSEISVEHSRVNVNRHEVAAFLKTVAQVTGSDRVHAGEEDRQAYSDQMGFDLARHEPSGAVAPRSVEELREVVLAANVHKVPLWPISRGKNFGYGGAAPVQAGAVVVDLSGLRRIHEIDEKRGVCVVEPGVGFYDLYDELTRRGHPLWLSVPGNAWGSVAGNALERGKGPQPYGDHGAQICGLEVMLPDGSLVRTGTGAMEGSATWHLSRDTYGPAWDQMFCQSNFGIVTRLGLWLMPAPEATLSVDYALPDASDLARGVDALYPLRQRGLIDHDPAWVSYVGIASFVGPRAQWYEGEGLLPEDVGASIRSQLGIGWWNSQLNFYGPEKVIRAKFEVVAEALAAQLGQRPEPRLWRQGDDFGASHAGIPSTRDMAMIDWYGGRGGHLGFSPILPADGARAQAQFESTRARFEAAGIDYYGAFSVGARAIININEILYDRDNAQMARAVPQLMDTLIADAAKEGYGEYRTHIDAMDTVAATQNYGVDASGVGAMGRLNGVLKDALDPHGILAPGKQGIWPARYRS</sequence>
<keyword evidence="4" id="KW-0560">Oxidoreductase</keyword>
<dbReference type="Gene3D" id="1.10.45.10">
    <property type="entry name" value="Vanillyl-alcohol Oxidase, Chain A, domain 4"/>
    <property type="match status" value="1"/>
</dbReference>
<evidence type="ECO:0000256" key="3">
    <source>
        <dbReference type="ARBA" id="ARBA00022827"/>
    </source>
</evidence>
<dbReference type="InterPro" id="IPR016171">
    <property type="entry name" value="Vanillyl_alc_oxidase_C-sub2"/>
</dbReference>
<dbReference type="PANTHER" id="PTHR11748:SF114">
    <property type="entry name" value="ARYL-ALCOHOL OXIDASE VANILLYL-ALCOHOL OXIDASE (AFU_ORTHOLOGUE AFUA_3G09500)-RELATED"/>
    <property type="match status" value="1"/>
</dbReference>
<keyword evidence="7" id="KW-1185">Reference proteome</keyword>
<gene>
    <name evidence="6" type="ORF">HT578_07710</name>
</gene>
<proteinExistence type="predicted"/>
<organism evidence="6 7">
    <name type="scientific">Novosphingobium decolorationis</name>
    <dbReference type="NCBI Taxonomy" id="2698673"/>
    <lineage>
        <taxon>Bacteria</taxon>
        <taxon>Pseudomonadati</taxon>
        <taxon>Pseudomonadota</taxon>
        <taxon>Alphaproteobacteria</taxon>
        <taxon>Sphingomonadales</taxon>
        <taxon>Sphingomonadaceae</taxon>
        <taxon>Novosphingobium</taxon>
    </lineage>
</organism>
<dbReference type="Pfam" id="PF02913">
    <property type="entry name" value="FAD-oxidase_C"/>
    <property type="match status" value="1"/>
</dbReference>
<evidence type="ECO:0000313" key="7">
    <source>
        <dbReference type="Proteomes" id="UP000677126"/>
    </source>
</evidence>
<accession>A0ABX8E3U5</accession>
<dbReference type="SUPFAM" id="SSF55103">
    <property type="entry name" value="FAD-linked oxidases, C-terminal domain"/>
    <property type="match status" value="1"/>
</dbReference>
<comment type="cofactor">
    <cofactor evidence="1">
        <name>FAD</name>
        <dbReference type="ChEBI" id="CHEBI:57692"/>
    </cofactor>
</comment>
<feature type="domain" description="FAD-binding PCMH-type" evidence="5">
    <location>
        <begin position="54"/>
        <end position="240"/>
    </location>
</feature>